<evidence type="ECO:0000256" key="1">
    <source>
        <dbReference type="PROSITE-ProRule" id="PRU00723"/>
    </source>
</evidence>
<evidence type="ECO:0000259" key="3">
    <source>
        <dbReference type="PROSITE" id="PS50103"/>
    </source>
</evidence>
<proteinExistence type="predicted"/>
<feature type="zinc finger region" description="C3H1-type" evidence="1">
    <location>
        <begin position="514"/>
        <end position="541"/>
    </location>
</feature>
<keyword evidence="1" id="KW-0863">Zinc-finger</keyword>
<feature type="compositionally biased region" description="Low complexity" evidence="2">
    <location>
        <begin position="451"/>
        <end position="462"/>
    </location>
</feature>
<feature type="compositionally biased region" description="Basic and acidic residues" evidence="2">
    <location>
        <begin position="135"/>
        <end position="150"/>
    </location>
</feature>
<feature type="region of interest" description="Disordered" evidence="2">
    <location>
        <begin position="135"/>
        <end position="162"/>
    </location>
</feature>
<dbReference type="OrthoDB" id="6159439at2759"/>
<dbReference type="InterPro" id="IPR000571">
    <property type="entry name" value="Znf_CCCH"/>
</dbReference>
<feature type="region of interest" description="Disordered" evidence="2">
    <location>
        <begin position="448"/>
        <end position="514"/>
    </location>
</feature>
<keyword evidence="5" id="KW-1185">Reference proteome</keyword>
<dbReference type="AlphaFoldDB" id="A0A8H7QYS6"/>
<dbReference type="PROSITE" id="PS50103">
    <property type="entry name" value="ZF_C3H1"/>
    <property type="match status" value="1"/>
</dbReference>
<comment type="caution">
    <text evidence="4">The sequence shown here is derived from an EMBL/GenBank/DDBJ whole genome shotgun (WGS) entry which is preliminary data.</text>
</comment>
<evidence type="ECO:0000256" key="2">
    <source>
        <dbReference type="SAM" id="MobiDB-lite"/>
    </source>
</evidence>
<gene>
    <name evidence="4" type="ORF">INT47_006792</name>
</gene>
<feature type="domain" description="C3H1-type" evidence="3">
    <location>
        <begin position="514"/>
        <end position="541"/>
    </location>
</feature>
<keyword evidence="1" id="KW-0862">Zinc</keyword>
<dbReference type="Proteomes" id="UP000603453">
    <property type="component" value="Unassembled WGS sequence"/>
</dbReference>
<dbReference type="EMBL" id="JAEPRD010000073">
    <property type="protein sequence ID" value="KAG2201289.1"/>
    <property type="molecule type" value="Genomic_DNA"/>
</dbReference>
<evidence type="ECO:0000313" key="4">
    <source>
        <dbReference type="EMBL" id="KAG2201289.1"/>
    </source>
</evidence>
<dbReference type="SUPFAM" id="SSF47676">
    <property type="entry name" value="Conserved domain common to transcription factors TFIIS, elongin A, CRSP70"/>
    <property type="match status" value="1"/>
</dbReference>
<accession>A0A8H7QYS6</accession>
<sequence>MSDAGGYLSDGEGAGLKSIAEFNRFLANAEPQFTLDHLNNLINTTNQDLLIHIGKSRLVAKRLQKTIVRCKDPWQPEIIKRILMVLNYIPFELSNLIENELGHAVKDIKKTAMTFNDEQLVQETTNLIKTWKDMQSKQLGGKRDSPERSSSDSPPATEQKRIRLAIQKDPPAARPKAMTDPNFFTSSLASDVKYRTVRPVYSVGPNKEETVAATTSTTSTAVAADAAATTTTTKRPAKKSVTFAEKLFEIREYEKNPEEWTSFDTAPKEEPYYNIPTVTWYQPLELSFNTDENPNLVIHKQVRTPETASQDSREKMALAAIYTSAQHIPSSPGEPDEVPDPNNDTKLIPLVDVNQHVHHNTIHPDMMTPENLNAAAAAIAAAMKDPLIPQQYQPPPPPPPPMNPVQRVATNTSLPEISNHTVEAMLKNNPGIMQSLKQLSFLAAGNTTSMPTPTYQPNTYQPIHQPQNYSNEGYARETHHKNRPSSQKNRGRGAQGRGRGGGNSTHRGGGGPMRVGARTCNYYASPEGCRNGTNCPFSHDN</sequence>
<name>A0A8H7QYS6_9FUNG</name>
<protein>
    <recommendedName>
        <fullName evidence="3">C3H1-type domain-containing protein</fullName>
    </recommendedName>
</protein>
<feature type="compositionally biased region" description="Gly residues" evidence="2">
    <location>
        <begin position="493"/>
        <end position="513"/>
    </location>
</feature>
<organism evidence="4 5">
    <name type="scientific">Mucor saturninus</name>
    <dbReference type="NCBI Taxonomy" id="64648"/>
    <lineage>
        <taxon>Eukaryota</taxon>
        <taxon>Fungi</taxon>
        <taxon>Fungi incertae sedis</taxon>
        <taxon>Mucoromycota</taxon>
        <taxon>Mucoromycotina</taxon>
        <taxon>Mucoromycetes</taxon>
        <taxon>Mucorales</taxon>
        <taxon>Mucorineae</taxon>
        <taxon>Mucoraceae</taxon>
        <taxon>Mucor</taxon>
    </lineage>
</organism>
<reference evidence="4" key="1">
    <citation type="submission" date="2020-12" db="EMBL/GenBank/DDBJ databases">
        <title>Metabolic potential, ecology and presence of endohyphal bacteria is reflected in genomic diversity of Mucoromycotina.</title>
        <authorList>
            <person name="Muszewska A."/>
            <person name="Okrasinska A."/>
            <person name="Steczkiewicz K."/>
            <person name="Drgas O."/>
            <person name="Orlowska M."/>
            <person name="Perlinska-Lenart U."/>
            <person name="Aleksandrzak-Piekarczyk T."/>
            <person name="Szatraj K."/>
            <person name="Zielenkiewicz U."/>
            <person name="Pilsyk S."/>
            <person name="Malc E."/>
            <person name="Mieczkowski P."/>
            <person name="Kruszewska J.S."/>
            <person name="Biernat P."/>
            <person name="Pawlowska J."/>
        </authorList>
    </citation>
    <scope>NUCLEOTIDE SEQUENCE</scope>
    <source>
        <strain evidence="4">WA0000017839</strain>
    </source>
</reference>
<keyword evidence="1" id="KW-0479">Metal-binding</keyword>
<dbReference type="GO" id="GO:0008270">
    <property type="term" value="F:zinc ion binding"/>
    <property type="evidence" value="ECO:0007669"/>
    <property type="project" value="UniProtKB-KW"/>
</dbReference>
<dbReference type="InterPro" id="IPR035441">
    <property type="entry name" value="TFIIS/LEDGF_dom_sf"/>
</dbReference>
<evidence type="ECO:0000313" key="5">
    <source>
        <dbReference type="Proteomes" id="UP000603453"/>
    </source>
</evidence>